<dbReference type="Proteomes" id="UP000053989">
    <property type="component" value="Unassembled WGS sequence"/>
</dbReference>
<dbReference type="Pfam" id="PF05699">
    <property type="entry name" value="Dimer_Tnp_hAT"/>
    <property type="match status" value="1"/>
</dbReference>
<feature type="domain" description="HAT C-terminal dimerisation" evidence="6">
    <location>
        <begin position="266"/>
        <end position="344"/>
    </location>
</feature>
<protein>
    <recommendedName>
        <fullName evidence="6">HAT C-terminal dimerisation domain-containing protein</fullName>
    </recommendedName>
</protein>
<evidence type="ECO:0000256" key="5">
    <source>
        <dbReference type="ARBA" id="ARBA00023242"/>
    </source>
</evidence>
<keyword evidence="2" id="KW-0479">Metal-binding</keyword>
<evidence type="ECO:0000256" key="4">
    <source>
        <dbReference type="ARBA" id="ARBA00022833"/>
    </source>
</evidence>
<evidence type="ECO:0000313" key="8">
    <source>
        <dbReference type="Proteomes" id="UP000053989"/>
    </source>
</evidence>
<evidence type="ECO:0000256" key="2">
    <source>
        <dbReference type="ARBA" id="ARBA00022723"/>
    </source>
</evidence>
<evidence type="ECO:0000259" key="6">
    <source>
        <dbReference type="Pfam" id="PF05699"/>
    </source>
</evidence>
<evidence type="ECO:0000313" key="7">
    <source>
        <dbReference type="EMBL" id="KIM63595.1"/>
    </source>
</evidence>
<proteinExistence type="predicted"/>
<keyword evidence="4" id="KW-0862">Zinc</keyword>
<dbReference type="InterPro" id="IPR012337">
    <property type="entry name" value="RNaseH-like_sf"/>
</dbReference>
<dbReference type="InParanoid" id="A0A0C3DSM3"/>
<dbReference type="GO" id="GO:0046983">
    <property type="term" value="F:protein dimerization activity"/>
    <property type="evidence" value="ECO:0007669"/>
    <property type="project" value="InterPro"/>
</dbReference>
<dbReference type="InterPro" id="IPR052035">
    <property type="entry name" value="ZnF_BED_domain_contain"/>
</dbReference>
<dbReference type="OrthoDB" id="3241084at2759"/>
<dbReference type="SUPFAM" id="SSF53098">
    <property type="entry name" value="Ribonuclease H-like"/>
    <property type="match status" value="1"/>
</dbReference>
<reference evidence="8" key="2">
    <citation type="submission" date="2015-01" db="EMBL/GenBank/DDBJ databases">
        <title>Evolutionary Origins and Diversification of the Mycorrhizal Mutualists.</title>
        <authorList>
            <consortium name="DOE Joint Genome Institute"/>
            <consortium name="Mycorrhizal Genomics Consortium"/>
            <person name="Kohler A."/>
            <person name="Kuo A."/>
            <person name="Nagy L.G."/>
            <person name="Floudas D."/>
            <person name="Copeland A."/>
            <person name="Barry K.W."/>
            <person name="Cichocki N."/>
            <person name="Veneault-Fourrey C."/>
            <person name="LaButti K."/>
            <person name="Lindquist E.A."/>
            <person name="Lipzen A."/>
            <person name="Lundell T."/>
            <person name="Morin E."/>
            <person name="Murat C."/>
            <person name="Riley R."/>
            <person name="Ohm R."/>
            <person name="Sun H."/>
            <person name="Tunlid A."/>
            <person name="Henrissat B."/>
            <person name="Grigoriev I.V."/>
            <person name="Hibbett D.S."/>
            <person name="Martin F."/>
        </authorList>
    </citation>
    <scope>NUCLEOTIDE SEQUENCE [LARGE SCALE GENOMIC DNA]</scope>
    <source>
        <strain evidence="8">Foug A</strain>
    </source>
</reference>
<keyword evidence="5" id="KW-0539">Nucleus</keyword>
<dbReference type="PANTHER" id="PTHR46481:SF10">
    <property type="entry name" value="ZINC FINGER BED DOMAIN-CONTAINING PROTEIN 39"/>
    <property type="match status" value="1"/>
</dbReference>
<accession>A0A0C3DSM3</accession>
<dbReference type="HOGENOM" id="CLU_009123_6_3_1"/>
<dbReference type="EMBL" id="KN822033">
    <property type="protein sequence ID" value="KIM63595.1"/>
    <property type="molecule type" value="Genomic_DNA"/>
</dbReference>
<dbReference type="GO" id="GO:0005634">
    <property type="term" value="C:nucleus"/>
    <property type="evidence" value="ECO:0007669"/>
    <property type="project" value="UniProtKB-SubCell"/>
</dbReference>
<reference evidence="7 8" key="1">
    <citation type="submission" date="2014-04" db="EMBL/GenBank/DDBJ databases">
        <authorList>
            <consortium name="DOE Joint Genome Institute"/>
            <person name="Kuo A."/>
            <person name="Kohler A."/>
            <person name="Nagy L.G."/>
            <person name="Floudas D."/>
            <person name="Copeland A."/>
            <person name="Barry K.W."/>
            <person name="Cichocki N."/>
            <person name="Veneault-Fourrey C."/>
            <person name="LaButti K."/>
            <person name="Lindquist E.A."/>
            <person name="Lipzen A."/>
            <person name="Lundell T."/>
            <person name="Morin E."/>
            <person name="Murat C."/>
            <person name="Sun H."/>
            <person name="Tunlid A."/>
            <person name="Henrissat B."/>
            <person name="Grigoriev I.V."/>
            <person name="Hibbett D.S."/>
            <person name="Martin F."/>
            <person name="Nordberg H.P."/>
            <person name="Cantor M.N."/>
            <person name="Hua S.X."/>
        </authorList>
    </citation>
    <scope>NUCLEOTIDE SEQUENCE [LARGE SCALE GENOMIC DNA]</scope>
    <source>
        <strain evidence="7 8">Foug A</strain>
    </source>
</reference>
<comment type="subcellular location">
    <subcellularLocation>
        <location evidence="1">Nucleus</location>
    </subcellularLocation>
</comment>
<evidence type="ECO:0000256" key="1">
    <source>
        <dbReference type="ARBA" id="ARBA00004123"/>
    </source>
</evidence>
<dbReference type="GO" id="GO:0008270">
    <property type="term" value="F:zinc ion binding"/>
    <property type="evidence" value="ECO:0007669"/>
    <property type="project" value="UniProtKB-KW"/>
</dbReference>
<keyword evidence="8" id="KW-1185">Reference proteome</keyword>
<name>A0A0C3DSM3_9AGAM</name>
<keyword evidence="3" id="KW-0863">Zinc-finger</keyword>
<dbReference type="AlphaFoldDB" id="A0A0C3DSM3"/>
<dbReference type="PANTHER" id="PTHR46481">
    <property type="entry name" value="ZINC FINGER BED DOMAIN-CONTAINING PROTEIN 4"/>
    <property type="match status" value="1"/>
</dbReference>
<evidence type="ECO:0000256" key="3">
    <source>
        <dbReference type="ARBA" id="ARBA00022771"/>
    </source>
</evidence>
<organism evidence="7 8">
    <name type="scientific">Scleroderma citrinum Foug A</name>
    <dbReference type="NCBI Taxonomy" id="1036808"/>
    <lineage>
        <taxon>Eukaryota</taxon>
        <taxon>Fungi</taxon>
        <taxon>Dikarya</taxon>
        <taxon>Basidiomycota</taxon>
        <taxon>Agaricomycotina</taxon>
        <taxon>Agaricomycetes</taxon>
        <taxon>Agaricomycetidae</taxon>
        <taxon>Boletales</taxon>
        <taxon>Sclerodermatineae</taxon>
        <taxon>Sclerodermataceae</taxon>
        <taxon>Scleroderma</taxon>
    </lineage>
</organism>
<sequence>MTKTGHFTLDNAENNAKMMESLETLLVLCELPLEFDAKDQRIMCFPHIINICVQHVVDKFSVPDLKKIAQAWVDCFDNSAVDKKKYLEAVKKNPLGLGHDIDLTNFKMVNVEWLILQEYAKILEIPHKVQQQMLSESQPVLSCAMPTFELFMTGWERLCESNRRIAPFIEVGLKWAKLYYSRMDNTHAYIIAMCESSLNIPSGFRYKQNSLNVQMKEYCDTKIAWPEELQCSSEPNPYNVLAEEVRAMDMSTKSSTPHRFQDVGQEYQAYIDGELLNKKQDPLKFWEVNWTQFPTLFAIAMDYLPIQASSMPCERVFSSSTEMDTKKHNRIGPTLMEALQMLKYHLKKMQLNFCANWSTTHENLVEDEPKEPDDGGMKQHRDFDVHDHVEDLVQKSKIEEGIGLADIVIVYKCDTIL</sequence>
<dbReference type="InterPro" id="IPR008906">
    <property type="entry name" value="HATC_C_dom"/>
</dbReference>
<gene>
    <name evidence="7" type="ORF">SCLCIDRAFT_116845</name>
</gene>